<feature type="domain" description="RNA polymerase sigma factor 70 region 4 type 2" evidence="7">
    <location>
        <begin position="128"/>
        <end position="178"/>
    </location>
</feature>
<evidence type="ECO:0000256" key="2">
    <source>
        <dbReference type="ARBA" id="ARBA00023015"/>
    </source>
</evidence>
<dbReference type="InterPro" id="IPR039425">
    <property type="entry name" value="RNA_pol_sigma-70-like"/>
</dbReference>
<dbReference type="CDD" id="cd06171">
    <property type="entry name" value="Sigma70_r4"/>
    <property type="match status" value="1"/>
</dbReference>
<dbReference type="Proteomes" id="UP001284601">
    <property type="component" value="Unassembled WGS sequence"/>
</dbReference>
<dbReference type="InterPro" id="IPR007627">
    <property type="entry name" value="RNA_pol_sigma70_r2"/>
</dbReference>
<dbReference type="SUPFAM" id="SSF88659">
    <property type="entry name" value="Sigma3 and sigma4 domains of RNA polymerase sigma factors"/>
    <property type="match status" value="1"/>
</dbReference>
<feature type="domain" description="RNA polymerase sigma-70 region 2" evidence="6">
    <location>
        <begin position="31"/>
        <end position="99"/>
    </location>
</feature>
<evidence type="ECO:0000256" key="3">
    <source>
        <dbReference type="ARBA" id="ARBA00023082"/>
    </source>
</evidence>
<evidence type="ECO:0000256" key="4">
    <source>
        <dbReference type="ARBA" id="ARBA00023125"/>
    </source>
</evidence>
<evidence type="ECO:0000313" key="8">
    <source>
        <dbReference type="EMBL" id="MDW5595345.1"/>
    </source>
</evidence>
<evidence type="ECO:0000259" key="6">
    <source>
        <dbReference type="Pfam" id="PF04542"/>
    </source>
</evidence>
<evidence type="ECO:0000313" key="9">
    <source>
        <dbReference type="Proteomes" id="UP001284601"/>
    </source>
</evidence>
<keyword evidence="9" id="KW-1185">Reference proteome</keyword>
<organism evidence="8 9">
    <name type="scientific">Conexibacter stalactiti</name>
    <dbReference type="NCBI Taxonomy" id="1940611"/>
    <lineage>
        <taxon>Bacteria</taxon>
        <taxon>Bacillati</taxon>
        <taxon>Actinomycetota</taxon>
        <taxon>Thermoleophilia</taxon>
        <taxon>Solirubrobacterales</taxon>
        <taxon>Conexibacteraceae</taxon>
        <taxon>Conexibacter</taxon>
    </lineage>
</organism>
<dbReference type="InterPro" id="IPR013324">
    <property type="entry name" value="RNA_pol_sigma_r3/r4-like"/>
</dbReference>
<reference evidence="9" key="1">
    <citation type="submission" date="2023-07" db="EMBL/GenBank/DDBJ databases">
        <title>Conexibacter stalactiti sp. nov., isolated from stalactites in a lava cave and emended description of the genus Conexibacter.</title>
        <authorList>
            <person name="Lee S.D."/>
        </authorList>
    </citation>
    <scope>NUCLEOTIDE SEQUENCE [LARGE SCALE GENOMIC DNA]</scope>
    <source>
        <strain evidence="9">KCTC 39840</strain>
    </source>
</reference>
<dbReference type="Gene3D" id="1.10.1740.10">
    <property type="match status" value="1"/>
</dbReference>
<protein>
    <submittedName>
        <fullName evidence="8">Sigma-70 family RNA polymerase sigma factor</fullName>
    </submittedName>
</protein>
<dbReference type="NCBIfam" id="TIGR02937">
    <property type="entry name" value="sigma70-ECF"/>
    <property type="match status" value="1"/>
</dbReference>
<dbReference type="EMBL" id="JAWSTH010000031">
    <property type="protein sequence ID" value="MDW5595345.1"/>
    <property type="molecule type" value="Genomic_DNA"/>
</dbReference>
<dbReference type="Gene3D" id="1.10.10.10">
    <property type="entry name" value="Winged helix-like DNA-binding domain superfamily/Winged helix DNA-binding domain"/>
    <property type="match status" value="1"/>
</dbReference>
<comment type="similarity">
    <text evidence="1">Belongs to the sigma-70 factor family. ECF subfamily.</text>
</comment>
<dbReference type="InterPro" id="IPR013249">
    <property type="entry name" value="RNA_pol_sigma70_r4_t2"/>
</dbReference>
<evidence type="ECO:0000256" key="1">
    <source>
        <dbReference type="ARBA" id="ARBA00010641"/>
    </source>
</evidence>
<name>A0ABU4HPW5_9ACTN</name>
<dbReference type="InterPro" id="IPR036388">
    <property type="entry name" value="WH-like_DNA-bd_sf"/>
</dbReference>
<dbReference type="RefSeq" id="WP_318597683.1">
    <property type="nucleotide sequence ID" value="NZ_JAWSTH010000031.1"/>
</dbReference>
<dbReference type="SUPFAM" id="SSF88946">
    <property type="entry name" value="Sigma2 domain of RNA polymerase sigma factors"/>
    <property type="match status" value="1"/>
</dbReference>
<dbReference type="Pfam" id="PF04542">
    <property type="entry name" value="Sigma70_r2"/>
    <property type="match status" value="1"/>
</dbReference>
<keyword evidence="2" id="KW-0805">Transcription regulation</keyword>
<evidence type="ECO:0000259" key="7">
    <source>
        <dbReference type="Pfam" id="PF08281"/>
    </source>
</evidence>
<accession>A0ABU4HPW5</accession>
<gene>
    <name evidence="8" type="ORF">R7226_13435</name>
</gene>
<proteinExistence type="inferred from homology"/>
<keyword evidence="3" id="KW-0731">Sigma factor</keyword>
<sequence length="186" mass="20420">MGVAARSVCVNATMTATPTAVDTSWQRFEALYRASRDDVYAYVATLLRDAAAAEDVTALAFERAYRRRRSFDRRRGDERAWLFGIARNAALDELRRRKRHATLAAEPTDADATTVEDGADAALARTTVRAALDTLDARERELVALKFHAGLSNAEIAKVIGVSESNAGTLLHRTMTKLRKACHAPS</sequence>
<dbReference type="PANTHER" id="PTHR43133">
    <property type="entry name" value="RNA POLYMERASE ECF-TYPE SIGMA FACTO"/>
    <property type="match status" value="1"/>
</dbReference>
<dbReference type="Pfam" id="PF08281">
    <property type="entry name" value="Sigma70_r4_2"/>
    <property type="match status" value="1"/>
</dbReference>
<evidence type="ECO:0000256" key="5">
    <source>
        <dbReference type="ARBA" id="ARBA00023163"/>
    </source>
</evidence>
<keyword evidence="5" id="KW-0804">Transcription</keyword>
<keyword evidence="4" id="KW-0238">DNA-binding</keyword>
<comment type="caution">
    <text evidence="8">The sequence shown here is derived from an EMBL/GenBank/DDBJ whole genome shotgun (WGS) entry which is preliminary data.</text>
</comment>
<dbReference type="InterPro" id="IPR014284">
    <property type="entry name" value="RNA_pol_sigma-70_dom"/>
</dbReference>
<dbReference type="PANTHER" id="PTHR43133:SF8">
    <property type="entry name" value="RNA POLYMERASE SIGMA FACTOR HI_1459-RELATED"/>
    <property type="match status" value="1"/>
</dbReference>
<dbReference type="InterPro" id="IPR013325">
    <property type="entry name" value="RNA_pol_sigma_r2"/>
</dbReference>